<dbReference type="EMBL" id="JAERWL010000001">
    <property type="protein sequence ID" value="MBM9474877.1"/>
    <property type="molecule type" value="Genomic_DNA"/>
</dbReference>
<feature type="region of interest" description="Disordered" evidence="1">
    <location>
        <begin position="15"/>
        <end position="61"/>
    </location>
</feature>
<dbReference type="Proteomes" id="UP000663801">
    <property type="component" value="Unassembled WGS sequence"/>
</dbReference>
<reference evidence="2" key="1">
    <citation type="submission" date="2021-01" db="EMBL/GenBank/DDBJ databases">
        <title>KCTC 19127 draft genome.</title>
        <authorList>
            <person name="An D."/>
        </authorList>
    </citation>
    <scope>NUCLEOTIDE SEQUENCE</scope>
    <source>
        <strain evidence="2">KCTC 19127</strain>
    </source>
</reference>
<comment type="caution">
    <text evidence="2">The sequence shown here is derived from an EMBL/GenBank/DDBJ whole genome shotgun (WGS) entry which is preliminary data.</text>
</comment>
<feature type="region of interest" description="Disordered" evidence="1">
    <location>
        <begin position="142"/>
        <end position="174"/>
    </location>
</feature>
<dbReference type="AlphaFoldDB" id="A0A938YFE9"/>
<protein>
    <recommendedName>
        <fullName evidence="4">Antibiotic biosynthesis monooxygenase</fullName>
    </recommendedName>
</protein>
<name>A0A938YFE9_9ACTN</name>
<evidence type="ECO:0000256" key="1">
    <source>
        <dbReference type="SAM" id="MobiDB-lite"/>
    </source>
</evidence>
<accession>A0A938YFE9</accession>
<evidence type="ECO:0000313" key="2">
    <source>
        <dbReference type="EMBL" id="MBM9474877.1"/>
    </source>
</evidence>
<dbReference type="RefSeq" id="WP_205255032.1">
    <property type="nucleotide sequence ID" value="NZ_BAAAPV010000001.1"/>
</dbReference>
<keyword evidence="3" id="KW-1185">Reference proteome</keyword>
<sequence length="174" mass="17896">MFLLVAHFRSVVPGPTPDGLIPDGVTPQPEPRPTDGRTDDLAPGPGAPEGARAPIDPGPVAGDAADRAAVALLAAQPSTRWLRWAGSTEEAGHRVLVAEFASAADYRRALSPFEVRMTVVPWLSGAEIETSGVFEVSAAAGAEADAGADADADAGPTVPGDLRWSRPTVTDPGR</sequence>
<feature type="compositionally biased region" description="Low complexity" evidence="1">
    <location>
        <begin position="42"/>
        <end position="61"/>
    </location>
</feature>
<evidence type="ECO:0000313" key="3">
    <source>
        <dbReference type="Proteomes" id="UP000663801"/>
    </source>
</evidence>
<proteinExistence type="predicted"/>
<organism evidence="2 3">
    <name type="scientific">Nakamurella flavida</name>
    <dbReference type="NCBI Taxonomy" id="363630"/>
    <lineage>
        <taxon>Bacteria</taxon>
        <taxon>Bacillati</taxon>
        <taxon>Actinomycetota</taxon>
        <taxon>Actinomycetes</taxon>
        <taxon>Nakamurellales</taxon>
        <taxon>Nakamurellaceae</taxon>
        <taxon>Nakamurella</taxon>
    </lineage>
</organism>
<evidence type="ECO:0008006" key="4">
    <source>
        <dbReference type="Google" id="ProtNLM"/>
    </source>
</evidence>
<gene>
    <name evidence="2" type="ORF">JL107_00300</name>
</gene>